<evidence type="ECO:0000313" key="2">
    <source>
        <dbReference type="EMBL" id="MCF1714219.1"/>
    </source>
</evidence>
<evidence type="ECO:0000256" key="1">
    <source>
        <dbReference type="SAM" id="Phobius"/>
    </source>
</evidence>
<keyword evidence="1" id="KW-1133">Transmembrane helix</keyword>
<comment type="caution">
    <text evidence="2">The sequence shown here is derived from an EMBL/GenBank/DDBJ whole genome shotgun (WGS) entry which is preliminary data.</text>
</comment>
<dbReference type="InterPro" id="IPR008620">
    <property type="entry name" value="FixH"/>
</dbReference>
<evidence type="ECO:0000313" key="3">
    <source>
        <dbReference type="Proteomes" id="UP001200145"/>
    </source>
</evidence>
<name>A0ABS9BH95_9BACT</name>
<keyword evidence="3" id="KW-1185">Reference proteome</keyword>
<dbReference type="RefSeq" id="WP_234864753.1">
    <property type="nucleotide sequence ID" value="NZ_JAKEVY010000002.1"/>
</dbReference>
<accession>A0ABS9BH95</accession>
<gene>
    <name evidence="2" type="ORF">L0U88_06225</name>
</gene>
<organism evidence="2 3">
    <name type="scientific">Flavihumibacter fluminis</name>
    <dbReference type="NCBI Taxonomy" id="2909236"/>
    <lineage>
        <taxon>Bacteria</taxon>
        <taxon>Pseudomonadati</taxon>
        <taxon>Bacteroidota</taxon>
        <taxon>Chitinophagia</taxon>
        <taxon>Chitinophagales</taxon>
        <taxon>Chitinophagaceae</taxon>
        <taxon>Flavihumibacter</taxon>
    </lineage>
</organism>
<keyword evidence="1" id="KW-0472">Membrane</keyword>
<dbReference type="Pfam" id="PF05751">
    <property type="entry name" value="FixH"/>
    <property type="match status" value="1"/>
</dbReference>
<sequence>MALNFGHKLVLVFIAFGLLMGTLIYMSVKTEFELVSKDYYKEELAYQQVIDARNNAANLTAAIQLSYRDKMLKIQLPAEMVGKVQSGQIIFYCPADADKDTVLDLQPDATGQQSIEIGKSILPAAYKLKFKWQANDTGYYQENFMNLQ</sequence>
<feature type="transmembrane region" description="Helical" evidence="1">
    <location>
        <begin position="9"/>
        <end position="28"/>
    </location>
</feature>
<dbReference type="Proteomes" id="UP001200145">
    <property type="component" value="Unassembled WGS sequence"/>
</dbReference>
<dbReference type="EMBL" id="JAKEVY010000002">
    <property type="protein sequence ID" value="MCF1714219.1"/>
    <property type="molecule type" value="Genomic_DNA"/>
</dbReference>
<reference evidence="2 3" key="1">
    <citation type="submission" date="2022-01" db="EMBL/GenBank/DDBJ databases">
        <title>Flavihumibacter sp. nov., isolated from sediment of a river.</title>
        <authorList>
            <person name="Liu H."/>
        </authorList>
    </citation>
    <scope>NUCLEOTIDE SEQUENCE [LARGE SCALE GENOMIC DNA]</scope>
    <source>
        <strain evidence="2 3">RY-1</strain>
    </source>
</reference>
<proteinExistence type="predicted"/>
<protein>
    <submittedName>
        <fullName evidence="2">FixH family protein</fullName>
    </submittedName>
</protein>
<keyword evidence="1" id="KW-0812">Transmembrane</keyword>